<comment type="caution">
    <text evidence="2">The sequence shown here is derived from an EMBL/GenBank/DDBJ whole genome shotgun (WGS) entry which is preliminary data.</text>
</comment>
<protein>
    <submittedName>
        <fullName evidence="2">Uncharacterized protein</fullName>
    </submittedName>
</protein>
<name>A0AAE3NQY7_9RHOB</name>
<evidence type="ECO:0000256" key="1">
    <source>
        <dbReference type="SAM" id="SignalP"/>
    </source>
</evidence>
<sequence>MRLTVACLLAALPAAALAEEFGTVTVDMGGEARTFYTITAESGGETAATAEFGKQSMFTTLHIQAHPAPRFTATDVISLDLMWMGDFAPGKAPNSVELIHMPDGMNGPIWTNEGAPQPIATDLEIDLEGGTVRGSFGGPLCIRESIAAETDTGTCMEVSGTVESGLLVQ</sequence>
<keyword evidence="3" id="KW-1185">Reference proteome</keyword>
<evidence type="ECO:0000313" key="3">
    <source>
        <dbReference type="Proteomes" id="UP001220964"/>
    </source>
</evidence>
<gene>
    <name evidence="2" type="ORF">P1J78_06665</name>
</gene>
<reference evidence="2" key="1">
    <citation type="submission" date="2023-03" db="EMBL/GenBank/DDBJ databases">
        <title>Multiphase analysis and comparison of six strains from genera Psychromarinibacter, Lutimaribacter, and Maritimibacter, including a novel species: Psychromarinibacter sediminicola sp. nov.</title>
        <authorList>
            <person name="Wang Y.-H."/>
            <person name="Ye M.-Q."/>
            <person name="Du Z.-J."/>
        </authorList>
    </citation>
    <scope>NUCLEOTIDE SEQUENCE</scope>
    <source>
        <strain evidence="2">C21-152</strain>
    </source>
</reference>
<feature type="signal peptide" evidence="1">
    <location>
        <begin position="1"/>
        <end position="18"/>
    </location>
</feature>
<feature type="chain" id="PRO_5041967046" evidence="1">
    <location>
        <begin position="19"/>
        <end position="169"/>
    </location>
</feature>
<dbReference type="EMBL" id="JARGYC010000012">
    <property type="protein sequence ID" value="MDF0600406.1"/>
    <property type="molecule type" value="Genomic_DNA"/>
</dbReference>
<proteinExistence type="predicted"/>
<dbReference type="AlphaFoldDB" id="A0AAE3NQY7"/>
<dbReference type="RefSeq" id="WP_275566550.1">
    <property type="nucleotide sequence ID" value="NZ_JARGYC010000012.1"/>
</dbReference>
<dbReference type="Proteomes" id="UP001220964">
    <property type="component" value="Unassembled WGS sequence"/>
</dbReference>
<accession>A0AAE3NQY7</accession>
<keyword evidence="1" id="KW-0732">Signal</keyword>
<organism evidence="2 3">
    <name type="scientific">Psychromarinibacter sediminicola</name>
    <dbReference type="NCBI Taxonomy" id="3033385"/>
    <lineage>
        <taxon>Bacteria</taxon>
        <taxon>Pseudomonadati</taxon>
        <taxon>Pseudomonadota</taxon>
        <taxon>Alphaproteobacteria</taxon>
        <taxon>Rhodobacterales</taxon>
        <taxon>Paracoccaceae</taxon>
        <taxon>Psychromarinibacter</taxon>
    </lineage>
</organism>
<evidence type="ECO:0000313" key="2">
    <source>
        <dbReference type="EMBL" id="MDF0600406.1"/>
    </source>
</evidence>